<feature type="region of interest" description="Disordered" evidence="1">
    <location>
        <begin position="67"/>
        <end position="92"/>
    </location>
</feature>
<evidence type="ECO:0000259" key="3">
    <source>
        <dbReference type="Pfam" id="PF21946"/>
    </source>
</evidence>
<dbReference type="InterPro" id="IPR053807">
    <property type="entry name" value="LppM"/>
</dbReference>
<keyword evidence="2" id="KW-0472">Membrane</keyword>
<protein>
    <submittedName>
        <fullName evidence="4">DUF3153 domain-containing protein</fullName>
    </submittedName>
</protein>
<keyword evidence="5" id="KW-1185">Reference proteome</keyword>
<sequence length="321" mass="33084">MNTITRPRRRLRTALAALLATVGLLALAGCMKVDMDMTLSSDDTVSGSVVMAVSNRLAESMDMEPGELWQQGSGELGSDLPEGATQEPYADDEYTGTKYTFTDAPLDQFGADDSETLSITRDGDDFVVAGTMDMSDTSQLESLPEGVRDAFDMRIAITFPGAVDADATNGAIEGTTVTWAPKIGEANELKARGSAVAGNDFPWWLVGLVIGILVIALVVVLVVRSQRSGSSAAVSGQPMGAPVADPGTVPGTGTGPTPEEQVFGTRPAAAPVPAEPTAAAPAPASQSATGPTPEPFEPKGDSEPESGPDAGRRPTDPPHGA</sequence>
<feature type="compositionally biased region" description="Low complexity" evidence="1">
    <location>
        <begin position="246"/>
        <end position="258"/>
    </location>
</feature>
<accession>A0ABS7ZAD8</accession>
<feature type="compositionally biased region" description="Basic and acidic residues" evidence="1">
    <location>
        <begin position="310"/>
        <end position="321"/>
    </location>
</feature>
<dbReference type="EMBL" id="JAIXCQ010000001">
    <property type="protein sequence ID" value="MCA5892021.1"/>
    <property type="molecule type" value="Genomic_DNA"/>
</dbReference>
<feature type="compositionally biased region" description="Low complexity" evidence="1">
    <location>
        <begin position="267"/>
        <end position="291"/>
    </location>
</feature>
<reference evidence="4 5" key="1">
    <citation type="submission" date="2021-09" db="EMBL/GenBank/DDBJ databases">
        <title>Isoptericola luteus sp. nov., a novel bacterium isolated from Harbin, the capital city of Heilongjiang province.</title>
        <authorList>
            <person name="Li J."/>
        </authorList>
    </citation>
    <scope>NUCLEOTIDE SEQUENCE [LARGE SCALE GENOMIC DNA]</scope>
    <source>
        <strain evidence="4 5">NEAU-Y5</strain>
    </source>
</reference>
<proteinExistence type="predicted"/>
<dbReference type="PROSITE" id="PS51257">
    <property type="entry name" value="PROKAR_LIPOPROTEIN"/>
    <property type="match status" value="1"/>
</dbReference>
<gene>
    <name evidence="4" type="ORF">LEP48_01480</name>
</gene>
<comment type="caution">
    <text evidence="4">The sequence shown here is derived from an EMBL/GenBank/DDBJ whole genome shotgun (WGS) entry which is preliminary data.</text>
</comment>
<keyword evidence="2" id="KW-1133">Transmembrane helix</keyword>
<name>A0ABS7ZAD8_9MICO</name>
<evidence type="ECO:0000256" key="2">
    <source>
        <dbReference type="SAM" id="Phobius"/>
    </source>
</evidence>
<feature type="domain" description="LppM" evidence="3">
    <location>
        <begin position="32"/>
        <end position="194"/>
    </location>
</feature>
<organism evidence="4 5">
    <name type="scientific">Isoptericola luteus</name>
    <dbReference type="NCBI Taxonomy" id="2879484"/>
    <lineage>
        <taxon>Bacteria</taxon>
        <taxon>Bacillati</taxon>
        <taxon>Actinomycetota</taxon>
        <taxon>Actinomycetes</taxon>
        <taxon>Micrococcales</taxon>
        <taxon>Promicromonosporaceae</taxon>
        <taxon>Isoptericola</taxon>
    </lineage>
</organism>
<keyword evidence="2" id="KW-0812">Transmembrane</keyword>
<evidence type="ECO:0000313" key="5">
    <source>
        <dbReference type="Proteomes" id="UP001319870"/>
    </source>
</evidence>
<feature type="region of interest" description="Disordered" evidence="1">
    <location>
        <begin position="229"/>
        <end position="321"/>
    </location>
</feature>
<feature type="transmembrane region" description="Helical" evidence="2">
    <location>
        <begin position="201"/>
        <end position="223"/>
    </location>
</feature>
<dbReference type="Pfam" id="PF21946">
    <property type="entry name" value="LppM"/>
    <property type="match status" value="1"/>
</dbReference>
<dbReference type="RefSeq" id="WP_225563742.1">
    <property type="nucleotide sequence ID" value="NZ_JAIXCQ010000001.1"/>
</dbReference>
<evidence type="ECO:0000256" key="1">
    <source>
        <dbReference type="SAM" id="MobiDB-lite"/>
    </source>
</evidence>
<evidence type="ECO:0000313" key="4">
    <source>
        <dbReference type="EMBL" id="MCA5892021.1"/>
    </source>
</evidence>
<dbReference type="Proteomes" id="UP001319870">
    <property type="component" value="Unassembled WGS sequence"/>
</dbReference>